<dbReference type="EMBL" id="BDHI01000001">
    <property type="protein sequence ID" value="GCB18924.1"/>
    <property type="molecule type" value="Genomic_DNA"/>
</dbReference>
<evidence type="ECO:0000259" key="1">
    <source>
        <dbReference type="PROSITE" id="PS50181"/>
    </source>
</evidence>
<dbReference type="InterPro" id="IPR001810">
    <property type="entry name" value="F-box_dom"/>
</dbReference>
<dbReference type="Gene3D" id="1.20.1280.50">
    <property type="match status" value="1"/>
</dbReference>
<dbReference type="Proteomes" id="UP000286921">
    <property type="component" value="Unassembled WGS sequence"/>
</dbReference>
<evidence type="ECO:0000313" key="2">
    <source>
        <dbReference type="EMBL" id="GCB18924.1"/>
    </source>
</evidence>
<sequence>MGSRLVCPLCGSFLDQDRLRNVPGPWHWGIRLWSTEVRGLYAVDDDTGRIAVTGVGVIRNHNILHASVDQDQAYFDVADFNALDLWVIRDFSVNRGCFAFHNSCWKLLLLRLRQSNVFIDDATILRSVFDQLYYSPAPEAPGPEDSSQYFGFADPCAIFSLDELESIRRDERGPIPPRGMEPGSDDERHLCHNTWSQVSVLESGYNIFSRLPDEMLFEVLTYLSYRQVQNIRLTCRYLNWRARNAKLPQSYWRSRFMLGQEFDFIFPGLHTSRDWYKLYAGTKAYSRSSSRALANRREICQRLEHIASLVELEPTKRNGGQGFSYRPEKSRRNIPVLVDIAISTGDHLRAKVMLYFSGHLTSAEAHCPLQDECPLLYRKAQSLVALRNRRQLRIGISTVKLGSRQFISGIKLFPAGDRSGISHSIGYPNPDTEEWIDIPRGSHIRAFEVHFSPEGLRAIRILCANLGESHWVGKPDIKGTARGILSIPGGKEPYYLLAGLDRFKIVALGFGEVAKPYKHAPKPLHSSAANTLPSRADSHLWMPPVSLHMSSFISPLLPCRPSGPFNPLLNFDFGGRRGLRLRDLTTLEFHLRFHRHPLVGMVARYSHGNVVKCGVVGENVMSFFLDSSNGERITQIRVLRDNRYHTRAVRLVGLEVSTNYGRTATFAPLFHRLNASVRTISGVPPRHTITGIVVQPAAYRKYFEQLRIHSQFCIALPAIPHNLDRECHRVPEDQIQYDLMLHHNSSEKNDMKCYQTYASLKGVRTITASTGNTHYSRSRHWITGLKIEYYNHPSPNVVGQWIRPLHGEVLELDPGEAIKSITVWVGFDSFISQFPELSTGNIAAIWIDAGMHWARFSTPIFQSGAVIQSQYLRDPDKELTAISWVVSAKSDRVRAVMSPYGSQRQRTLMPTLSPPYDRVRKLYFKRQDGSSRGRKIVKAEACIYGDEISGLRFTYQSRNQAAVGDTRSGMTRQVVEFSSTDIIMGLSVKTSGTALLEIQFEVERDGTQRCFSLGIPNDQRSQCDRHLYWGDIPANVETASDISEQEPIDKIYKPPKDSKLIGIYVDCDCISEIGAIYEPQRSQ</sequence>
<gene>
    <name evidence="2" type="ORF">AAWM_01809</name>
</gene>
<protein>
    <recommendedName>
        <fullName evidence="1">F-box domain-containing protein</fullName>
    </recommendedName>
</protein>
<evidence type="ECO:0000313" key="3">
    <source>
        <dbReference type="Proteomes" id="UP000286921"/>
    </source>
</evidence>
<dbReference type="InterPro" id="IPR056021">
    <property type="entry name" value="DUF7600"/>
</dbReference>
<dbReference type="Pfam" id="PF12937">
    <property type="entry name" value="F-box-like"/>
    <property type="match status" value="1"/>
</dbReference>
<name>A0A401KHT3_ASPAW</name>
<reference evidence="2 3" key="1">
    <citation type="submission" date="2016-09" db="EMBL/GenBank/DDBJ databases">
        <title>Aspergillus awamori IFM 58123T.</title>
        <authorList>
            <person name="Kusuya Y."/>
            <person name="Shimizu M."/>
            <person name="Takahashi H."/>
            <person name="Yaguchi T."/>
        </authorList>
    </citation>
    <scope>NUCLEOTIDE SEQUENCE [LARGE SCALE GENOMIC DNA]</scope>
    <source>
        <strain evidence="2 3">IFM 58123</strain>
    </source>
</reference>
<dbReference type="Pfam" id="PF24539">
    <property type="entry name" value="DUF7600"/>
    <property type="match status" value="1"/>
</dbReference>
<dbReference type="PROSITE" id="PS50181">
    <property type="entry name" value="FBOX"/>
    <property type="match status" value="1"/>
</dbReference>
<keyword evidence="3" id="KW-1185">Reference proteome</keyword>
<dbReference type="AlphaFoldDB" id="A0A401KHT3"/>
<comment type="caution">
    <text evidence="2">The sequence shown here is derived from an EMBL/GenBank/DDBJ whole genome shotgun (WGS) entry which is preliminary data.</text>
</comment>
<dbReference type="SUPFAM" id="SSF81383">
    <property type="entry name" value="F-box domain"/>
    <property type="match status" value="1"/>
</dbReference>
<organism evidence="2 3">
    <name type="scientific">Aspergillus awamori</name>
    <name type="common">Black koji mold</name>
    <dbReference type="NCBI Taxonomy" id="105351"/>
    <lineage>
        <taxon>Eukaryota</taxon>
        <taxon>Fungi</taxon>
        <taxon>Dikarya</taxon>
        <taxon>Ascomycota</taxon>
        <taxon>Pezizomycotina</taxon>
        <taxon>Eurotiomycetes</taxon>
        <taxon>Eurotiomycetidae</taxon>
        <taxon>Eurotiales</taxon>
        <taxon>Aspergillaceae</taxon>
        <taxon>Aspergillus</taxon>
    </lineage>
</organism>
<feature type="domain" description="F-box" evidence="1">
    <location>
        <begin position="205"/>
        <end position="255"/>
    </location>
</feature>
<proteinExistence type="predicted"/>
<dbReference type="InterPro" id="IPR036047">
    <property type="entry name" value="F-box-like_dom_sf"/>
</dbReference>
<dbReference type="STRING" id="105351.A0A401KHT3"/>
<accession>A0A401KHT3</accession>